<dbReference type="EMBL" id="VSRR010001280">
    <property type="protein sequence ID" value="MPC24025.1"/>
    <property type="molecule type" value="Genomic_DNA"/>
</dbReference>
<evidence type="ECO:0000256" key="1">
    <source>
        <dbReference type="SAM" id="MobiDB-lite"/>
    </source>
</evidence>
<feature type="compositionally biased region" description="Polar residues" evidence="1">
    <location>
        <begin position="107"/>
        <end position="118"/>
    </location>
</feature>
<proteinExistence type="predicted"/>
<dbReference type="Proteomes" id="UP000324222">
    <property type="component" value="Unassembled WGS sequence"/>
</dbReference>
<evidence type="ECO:0000313" key="2">
    <source>
        <dbReference type="EMBL" id="MPC24025.1"/>
    </source>
</evidence>
<keyword evidence="3" id="KW-1185">Reference proteome</keyword>
<accession>A0A5B7DS09</accession>
<organism evidence="2 3">
    <name type="scientific">Portunus trituberculatus</name>
    <name type="common">Swimming crab</name>
    <name type="synonym">Neptunus trituberculatus</name>
    <dbReference type="NCBI Taxonomy" id="210409"/>
    <lineage>
        <taxon>Eukaryota</taxon>
        <taxon>Metazoa</taxon>
        <taxon>Ecdysozoa</taxon>
        <taxon>Arthropoda</taxon>
        <taxon>Crustacea</taxon>
        <taxon>Multicrustacea</taxon>
        <taxon>Malacostraca</taxon>
        <taxon>Eumalacostraca</taxon>
        <taxon>Eucarida</taxon>
        <taxon>Decapoda</taxon>
        <taxon>Pleocyemata</taxon>
        <taxon>Brachyura</taxon>
        <taxon>Eubrachyura</taxon>
        <taxon>Portunoidea</taxon>
        <taxon>Portunidae</taxon>
        <taxon>Portuninae</taxon>
        <taxon>Portunus</taxon>
    </lineage>
</organism>
<name>A0A5B7DS09_PORTR</name>
<reference evidence="2 3" key="1">
    <citation type="submission" date="2019-05" db="EMBL/GenBank/DDBJ databases">
        <title>Another draft genome of Portunus trituberculatus and its Hox gene families provides insights of decapod evolution.</title>
        <authorList>
            <person name="Jeong J.-H."/>
            <person name="Song I."/>
            <person name="Kim S."/>
            <person name="Choi T."/>
            <person name="Kim D."/>
            <person name="Ryu S."/>
            <person name="Kim W."/>
        </authorList>
    </citation>
    <scope>NUCLEOTIDE SEQUENCE [LARGE SCALE GENOMIC DNA]</scope>
    <source>
        <tissue evidence="2">Muscle</tissue>
    </source>
</reference>
<dbReference type="AlphaFoldDB" id="A0A5B7DS09"/>
<feature type="region of interest" description="Disordered" evidence="1">
    <location>
        <begin position="107"/>
        <end position="133"/>
    </location>
</feature>
<protein>
    <submittedName>
        <fullName evidence="2">Uncharacterized protein</fullName>
    </submittedName>
</protein>
<sequence length="169" mass="18289">MAKVVPPWYSGTMRALGSEGSPSARVRILSTVRVFGDNITPCAPPNVLAVFLMLAQFLEHGVLHHPSEYTVFSYEIPAPSIFKKQVNTPGILQSSCSSLKAPPHHASQQAFEYTSASRGQHAHHSLPPVQNNNSISSSSSFLAQLTTKTPCMSPSVAKKTRKSLTLEFA</sequence>
<evidence type="ECO:0000313" key="3">
    <source>
        <dbReference type="Proteomes" id="UP000324222"/>
    </source>
</evidence>
<gene>
    <name evidence="2" type="ORF">E2C01_017098</name>
</gene>
<comment type="caution">
    <text evidence="2">The sequence shown here is derived from an EMBL/GenBank/DDBJ whole genome shotgun (WGS) entry which is preliminary data.</text>
</comment>